<proteinExistence type="predicted"/>
<accession>A0A0V1H1A2</accession>
<keyword evidence="1" id="KW-0812">Transmembrane</keyword>
<gene>
    <name evidence="2" type="ORF">T11_502</name>
</gene>
<evidence type="ECO:0000256" key="1">
    <source>
        <dbReference type="SAM" id="Phobius"/>
    </source>
</evidence>
<protein>
    <submittedName>
        <fullName evidence="2">Uncharacterized protein</fullName>
    </submittedName>
</protein>
<keyword evidence="1" id="KW-1133">Transmembrane helix</keyword>
<organism evidence="2 3">
    <name type="scientific">Trichinella zimbabwensis</name>
    <dbReference type="NCBI Taxonomy" id="268475"/>
    <lineage>
        <taxon>Eukaryota</taxon>
        <taxon>Metazoa</taxon>
        <taxon>Ecdysozoa</taxon>
        <taxon>Nematoda</taxon>
        <taxon>Enoplea</taxon>
        <taxon>Dorylaimia</taxon>
        <taxon>Trichinellida</taxon>
        <taxon>Trichinellidae</taxon>
        <taxon>Trichinella</taxon>
    </lineage>
</organism>
<keyword evidence="3" id="KW-1185">Reference proteome</keyword>
<sequence length="138" mass="16640">MNDSDKHNKTFNSIFHLFHILVLIISLCYFLCLCISKIQRNLIHKWRCYTLKCTNHNDKYWFTNPHVTLYLPRRQQLFSWNIGQGQTSENNQCRCASFYNYCCMFRCSAHNIVVGWFPLQFYEIILCRFSRNGEDFNS</sequence>
<keyword evidence="1" id="KW-0472">Membrane</keyword>
<comment type="caution">
    <text evidence="2">The sequence shown here is derived from an EMBL/GenBank/DDBJ whole genome shotgun (WGS) entry which is preliminary data.</text>
</comment>
<feature type="transmembrane region" description="Helical" evidence="1">
    <location>
        <begin position="14"/>
        <end position="35"/>
    </location>
</feature>
<dbReference type="AlphaFoldDB" id="A0A0V1H1A2"/>
<dbReference type="Proteomes" id="UP000055024">
    <property type="component" value="Unassembled WGS sequence"/>
</dbReference>
<dbReference type="EMBL" id="JYDP01000173">
    <property type="protein sequence ID" value="KRZ04079.1"/>
    <property type="molecule type" value="Genomic_DNA"/>
</dbReference>
<evidence type="ECO:0000313" key="2">
    <source>
        <dbReference type="EMBL" id="KRZ04079.1"/>
    </source>
</evidence>
<reference evidence="2 3" key="1">
    <citation type="submission" date="2015-01" db="EMBL/GenBank/DDBJ databases">
        <title>Evolution of Trichinella species and genotypes.</title>
        <authorList>
            <person name="Korhonen P.K."/>
            <person name="Edoardo P."/>
            <person name="Giuseppe L.R."/>
            <person name="Gasser R.B."/>
        </authorList>
    </citation>
    <scope>NUCLEOTIDE SEQUENCE [LARGE SCALE GENOMIC DNA]</scope>
    <source>
        <strain evidence="2">ISS1029</strain>
    </source>
</reference>
<dbReference type="OrthoDB" id="10272782at2759"/>
<name>A0A0V1H1A2_9BILA</name>
<evidence type="ECO:0000313" key="3">
    <source>
        <dbReference type="Proteomes" id="UP000055024"/>
    </source>
</evidence>